<gene>
    <name evidence="2" type="ORF">KUDE01_014551</name>
</gene>
<protein>
    <submittedName>
        <fullName evidence="2">Chromodomain Y-like protein</fullName>
    </submittedName>
</protein>
<feature type="compositionally biased region" description="Pro residues" evidence="1">
    <location>
        <begin position="107"/>
        <end position="118"/>
    </location>
</feature>
<organism evidence="2 3">
    <name type="scientific">Dissostichus eleginoides</name>
    <name type="common">Patagonian toothfish</name>
    <name type="synonym">Dissostichus amissus</name>
    <dbReference type="NCBI Taxonomy" id="100907"/>
    <lineage>
        <taxon>Eukaryota</taxon>
        <taxon>Metazoa</taxon>
        <taxon>Chordata</taxon>
        <taxon>Craniata</taxon>
        <taxon>Vertebrata</taxon>
        <taxon>Euteleostomi</taxon>
        <taxon>Actinopterygii</taxon>
        <taxon>Neopterygii</taxon>
        <taxon>Teleostei</taxon>
        <taxon>Neoteleostei</taxon>
        <taxon>Acanthomorphata</taxon>
        <taxon>Eupercaria</taxon>
        <taxon>Perciformes</taxon>
        <taxon>Notothenioidei</taxon>
        <taxon>Nototheniidae</taxon>
        <taxon>Dissostichus</taxon>
    </lineage>
</organism>
<evidence type="ECO:0000313" key="2">
    <source>
        <dbReference type="EMBL" id="KAK1889876.1"/>
    </source>
</evidence>
<reference evidence="2" key="1">
    <citation type="submission" date="2023-04" db="EMBL/GenBank/DDBJ databases">
        <title>Chromosome-level genome of Chaenocephalus aceratus.</title>
        <authorList>
            <person name="Park H."/>
        </authorList>
    </citation>
    <scope>NUCLEOTIDE SEQUENCE</scope>
    <source>
        <strain evidence="2">DE</strain>
        <tissue evidence="2">Muscle</tissue>
    </source>
</reference>
<comment type="caution">
    <text evidence="2">The sequence shown here is derived from an EMBL/GenBank/DDBJ whole genome shotgun (WGS) entry which is preliminary data.</text>
</comment>
<proteinExistence type="predicted"/>
<keyword evidence="3" id="KW-1185">Reference proteome</keyword>
<evidence type="ECO:0000313" key="3">
    <source>
        <dbReference type="Proteomes" id="UP001228049"/>
    </source>
</evidence>
<dbReference type="Proteomes" id="UP001228049">
    <property type="component" value="Unassembled WGS sequence"/>
</dbReference>
<feature type="region of interest" description="Disordered" evidence="1">
    <location>
        <begin position="86"/>
        <end position="120"/>
    </location>
</feature>
<dbReference type="EMBL" id="JASDAP010000016">
    <property type="protein sequence ID" value="KAK1889876.1"/>
    <property type="molecule type" value="Genomic_DNA"/>
</dbReference>
<feature type="region of interest" description="Disordered" evidence="1">
    <location>
        <begin position="1"/>
        <end position="68"/>
    </location>
</feature>
<dbReference type="AlphaFoldDB" id="A0AAD9BW63"/>
<evidence type="ECO:0000256" key="1">
    <source>
        <dbReference type="SAM" id="MobiDB-lite"/>
    </source>
</evidence>
<feature type="non-terminal residue" evidence="2">
    <location>
        <position position="257"/>
    </location>
</feature>
<accession>A0AAD9BW63</accession>
<name>A0AAD9BW63_DISEL</name>
<sequence length="257" mass="27844">PATKQLYDDETSSSVFGLRSVTDPSPSPSPSPCGSDRPPPGWSSNTSAITGPPVADKPRWPPGRRTPGQFIALDVTVTCTRSAEMTSFGEGRGGKFHGVDLLQHSPSPSPSPGDPYPLQPRSLEPVTDTFQQNLPLRKTLSDLDTTSPADNTLEQRAAYQLHPGTMDHSGLLCSNTPSASWNGPKGSTFSPGAWNEPYNYTMNKGPAVPPKQHSIIGSSGGKVAGRGDVREFRTIRRGLTFQFILVRDDAFWERRRE</sequence>
<feature type="compositionally biased region" description="Pro residues" evidence="1">
    <location>
        <begin position="25"/>
        <end position="41"/>
    </location>
</feature>